<name>A0A0F9Z7I0_9BACT</name>
<dbReference type="Proteomes" id="UP000034349">
    <property type="component" value="Unassembled WGS sequence"/>
</dbReference>
<evidence type="ECO:0000313" key="2">
    <source>
        <dbReference type="EMBL" id="KKP34621.1"/>
    </source>
</evidence>
<evidence type="ECO:0000313" key="3">
    <source>
        <dbReference type="Proteomes" id="UP000034349"/>
    </source>
</evidence>
<keyword evidence="1" id="KW-1133">Transmembrane helix</keyword>
<evidence type="ECO:0000256" key="1">
    <source>
        <dbReference type="SAM" id="Phobius"/>
    </source>
</evidence>
<proteinExistence type="predicted"/>
<dbReference type="AlphaFoldDB" id="A0A0F9Z7I0"/>
<keyword evidence="1" id="KW-0812">Transmembrane</keyword>
<protein>
    <submittedName>
        <fullName evidence="2">Uncharacterized protein</fullName>
    </submittedName>
</protein>
<sequence length="67" mass="7422">MAQDVSYAPVDLGFKIPEFNEVLTFIVRFFFIIAGLIALIYLLQSIFFPGNTGLGITKPIVFPGLIN</sequence>
<keyword evidence="1" id="KW-0472">Membrane</keyword>
<accession>A0A0F9Z7I0</accession>
<gene>
    <name evidence="2" type="ORF">UR23_C0035G0008</name>
</gene>
<comment type="caution">
    <text evidence="2">The sequence shown here is derived from an EMBL/GenBank/DDBJ whole genome shotgun (WGS) entry which is preliminary data.</text>
</comment>
<feature type="transmembrane region" description="Helical" evidence="1">
    <location>
        <begin position="22"/>
        <end position="43"/>
    </location>
</feature>
<organism evidence="2 3">
    <name type="scientific">Candidatus Roizmanbacteria bacterium GW2011_GWA2_32_13</name>
    <dbReference type="NCBI Taxonomy" id="1618475"/>
    <lineage>
        <taxon>Bacteria</taxon>
        <taxon>Candidatus Roizmaniibacteriota</taxon>
    </lineage>
</organism>
<dbReference type="EMBL" id="LBOK01000035">
    <property type="protein sequence ID" value="KKP34621.1"/>
    <property type="molecule type" value="Genomic_DNA"/>
</dbReference>
<reference evidence="2 3" key="1">
    <citation type="journal article" date="2015" name="Nature">
        <title>rRNA introns, odd ribosomes, and small enigmatic genomes across a large radiation of phyla.</title>
        <authorList>
            <person name="Brown C.T."/>
            <person name="Hug L.A."/>
            <person name="Thomas B.C."/>
            <person name="Sharon I."/>
            <person name="Castelle C.J."/>
            <person name="Singh A."/>
            <person name="Wilkins M.J."/>
            <person name="Williams K.H."/>
            <person name="Banfield J.F."/>
        </authorList>
    </citation>
    <scope>NUCLEOTIDE SEQUENCE [LARGE SCALE GENOMIC DNA]</scope>
</reference>